<keyword evidence="2" id="KW-0479">Metal-binding</keyword>
<reference evidence="3" key="1">
    <citation type="submission" date="2024-02" db="EMBL/GenBank/DDBJ databases">
        <authorList>
            <consortium name="ELIXIR-Norway"/>
            <consortium name="Elixir Norway"/>
        </authorList>
    </citation>
    <scope>NUCLEOTIDE SEQUENCE</scope>
</reference>
<dbReference type="InterPro" id="IPR008949">
    <property type="entry name" value="Isoprenoid_synthase_dom_sf"/>
</dbReference>
<keyword evidence="2" id="KW-0456">Lyase</keyword>
<evidence type="ECO:0000313" key="3">
    <source>
        <dbReference type="EMBL" id="CAK9266483.1"/>
    </source>
</evidence>
<comment type="cofactor">
    <cofactor evidence="2">
        <name>Mg(2+)</name>
        <dbReference type="ChEBI" id="CHEBI:18420"/>
    </cofactor>
</comment>
<dbReference type="Pfam" id="PF19086">
    <property type="entry name" value="Terpene_syn_C_2"/>
    <property type="match status" value="1"/>
</dbReference>
<sequence length="455" mass="52339">MAVPLLQTSTVSVHGAICFSCMNPRSQVWELRSSSSRAFPCRTRPGHFGCMKAYGPNSSSVASLAKISVRAHLEASEGPLKSNDTKFQQQHQLHDFIIPKFMPPFSHKRNPLEEEANRAAQQWYHHYFSSTIIPETFYKIKNASCQTIPTCVHPTAELSRLEWAFEFYLFLFVIDDVVECKTRTSSLEDLEEFFSELMVLMISSFPEDQIFKENLTKYFDDEIDHKLIKDFAEKVNARAMQYSKTDFVEHKVDAICAAFSNLLSRATSKMPKEWNLRFAQIMQRSMLSQFLEARNLFHKKSPSISTYMSQRSEFGYMDIALAIIDYVDDVFLPNTIYYNSPMQKLLQGTANVACWHNDIYSFQKESANEEKYNLVIIIGKEMGSSYNQAAELVNQMVLNELEAIHRAIIDLRVLSQNNNEITTSQKIAIEQYILGCTSFISSTHEFHIQSPRFLV</sequence>
<dbReference type="SFLD" id="SFLDG01020">
    <property type="entry name" value="Terpene_Cyclase_Like_2"/>
    <property type="match status" value="1"/>
</dbReference>
<keyword evidence="4" id="KW-1185">Reference proteome</keyword>
<protein>
    <recommendedName>
        <fullName evidence="2">Terpene synthase</fullName>
        <ecNumber evidence="2">4.2.3.-</ecNumber>
    </recommendedName>
</protein>
<accession>A0ABP0WHX7</accession>
<comment type="similarity">
    <text evidence="1 2">Belongs to the terpene synthase family.</text>
</comment>
<evidence type="ECO:0000313" key="4">
    <source>
        <dbReference type="Proteomes" id="UP001497444"/>
    </source>
</evidence>
<dbReference type="EMBL" id="OZ020113">
    <property type="protein sequence ID" value="CAK9266483.1"/>
    <property type="molecule type" value="Genomic_DNA"/>
</dbReference>
<dbReference type="InterPro" id="IPR034686">
    <property type="entry name" value="Terpene_cyclase-like_2"/>
</dbReference>
<keyword evidence="2" id="KW-0460">Magnesium</keyword>
<dbReference type="EC" id="4.2.3.-" evidence="2"/>
<dbReference type="SUPFAM" id="SSF48576">
    <property type="entry name" value="Terpenoid synthases"/>
    <property type="match status" value="1"/>
</dbReference>
<dbReference type="PANTHER" id="PTHR35201:SF4">
    <property type="entry name" value="BETA-PINACENE SYNTHASE-RELATED"/>
    <property type="match status" value="1"/>
</dbReference>
<gene>
    <name evidence="3" type="ORF">CSSPJE1EN1_LOCUS11961</name>
</gene>
<evidence type="ECO:0000256" key="2">
    <source>
        <dbReference type="RuleBase" id="RU366034"/>
    </source>
</evidence>
<proteinExistence type="inferred from homology"/>
<dbReference type="SFLD" id="SFLDS00005">
    <property type="entry name" value="Isoprenoid_Synthase_Type_I"/>
    <property type="match status" value="1"/>
</dbReference>
<evidence type="ECO:0000256" key="1">
    <source>
        <dbReference type="ARBA" id="ARBA00006333"/>
    </source>
</evidence>
<name>A0ABP0WHX7_9BRYO</name>
<dbReference type="Gene3D" id="1.10.600.10">
    <property type="entry name" value="Farnesyl Diphosphate Synthase"/>
    <property type="match status" value="1"/>
</dbReference>
<dbReference type="PANTHER" id="PTHR35201">
    <property type="entry name" value="TERPENE SYNTHASE"/>
    <property type="match status" value="1"/>
</dbReference>
<organism evidence="3 4">
    <name type="scientific">Sphagnum jensenii</name>
    <dbReference type="NCBI Taxonomy" id="128206"/>
    <lineage>
        <taxon>Eukaryota</taxon>
        <taxon>Viridiplantae</taxon>
        <taxon>Streptophyta</taxon>
        <taxon>Embryophyta</taxon>
        <taxon>Bryophyta</taxon>
        <taxon>Sphagnophytina</taxon>
        <taxon>Sphagnopsida</taxon>
        <taxon>Sphagnales</taxon>
        <taxon>Sphagnaceae</taxon>
        <taxon>Sphagnum</taxon>
    </lineage>
</organism>
<dbReference type="Proteomes" id="UP001497444">
    <property type="component" value="Chromosome 18"/>
</dbReference>